<protein>
    <submittedName>
        <fullName evidence="1">YdgA family protein</fullName>
    </submittedName>
</protein>
<evidence type="ECO:0000313" key="2">
    <source>
        <dbReference type="Proteomes" id="UP001589733"/>
    </source>
</evidence>
<comment type="caution">
    <text evidence="1">The sequence shown here is derived from an EMBL/GenBank/DDBJ whole genome shotgun (WGS) entry which is preliminary data.</text>
</comment>
<name>A0ABV6AXA1_9DEIO</name>
<proteinExistence type="predicted"/>
<sequence length="468" mass="48669">MTSQTPPPAVPVDRATRRPNRALGWTVAGLALLGALAGATAYTGTRTQDTTEQAVQGMVTTLNASGVAKVENAQYQRGFTNSTQTMTVVLGDGKNGEKPVRLLVTNRIQHGPLPGFKSVGQALIDTDIRFEDAALQARMTKALGGKQPTIRTVVGLAGASATDVTIPAGALTEAGDTVSWQPLMAQANISGLTSRVNLSWPGLTVKGETAATLGKVNVTSETTRRSRDDLLGVGKTSALVESLTISGGAAPVTVKNVRLGSEGRLNGAAHYDGTLTYDIGQIEGAGQTFKEVQVHLAARHLAVAPLQRLGKLFNDLQAAQQGKAASAPDLSAAQEQQIQTDLLSLLKEDPRLVIDRLSVGTDSGPVVLTGQVNLTGLGQLSNEELTALEQMPVLALSRVDAQAKIQASESALTGLLNSFGQDSPLSDPAALNQLVEAGLVTRTGTTLTADLRFKDGASTLNGQSLGDF</sequence>
<dbReference type="RefSeq" id="WP_380008480.1">
    <property type="nucleotide sequence ID" value="NZ_JBHLYR010000031.1"/>
</dbReference>
<dbReference type="Proteomes" id="UP001589733">
    <property type="component" value="Unassembled WGS sequence"/>
</dbReference>
<organism evidence="1 2">
    <name type="scientific">Deinococcus oregonensis</name>
    <dbReference type="NCBI Taxonomy" id="1805970"/>
    <lineage>
        <taxon>Bacteria</taxon>
        <taxon>Thermotogati</taxon>
        <taxon>Deinococcota</taxon>
        <taxon>Deinococci</taxon>
        <taxon>Deinococcales</taxon>
        <taxon>Deinococcaceae</taxon>
        <taxon>Deinococcus</taxon>
    </lineage>
</organism>
<gene>
    <name evidence="1" type="ORF">ACFFLM_09255</name>
</gene>
<reference evidence="1 2" key="1">
    <citation type="submission" date="2024-09" db="EMBL/GenBank/DDBJ databases">
        <authorList>
            <person name="Sun Q."/>
            <person name="Mori K."/>
        </authorList>
    </citation>
    <scope>NUCLEOTIDE SEQUENCE [LARGE SCALE GENOMIC DNA]</scope>
    <source>
        <strain evidence="1 2">JCM 13503</strain>
    </source>
</reference>
<dbReference type="EMBL" id="JBHLYR010000031">
    <property type="protein sequence ID" value="MFB9992145.1"/>
    <property type="molecule type" value="Genomic_DNA"/>
</dbReference>
<evidence type="ECO:0000313" key="1">
    <source>
        <dbReference type="EMBL" id="MFB9992145.1"/>
    </source>
</evidence>
<dbReference type="Pfam" id="PF06097">
    <property type="entry name" value="DUF945"/>
    <property type="match status" value="1"/>
</dbReference>
<dbReference type="InterPro" id="IPR010352">
    <property type="entry name" value="DUF945"/>
</dbReference>
<keyword evidence="2" id="KW-1185">Reference proteome</keyword>
<accession>A0ABV6AXA1</accession>